<dbReference type="AlphaFoldDB" id="A0A9W7XWC3"/>
<organism evidence="2 3">
    <name type="scientific">Coemansia erecta</name>
    <dbReference type="NCBI Taxonomy" id="147472"/>
    <lineage>
        <taxon>Eukaryota</taxon>
        <taxon>Fungi</taxon>
        <taxon>Fungi incertae sedis</taxon>
        <taxon>Zoopagomycota</taxon>
        <taxon>Kickxellomycotina</taxon>
        <taxon>Kickxellomycetes</taxon>
        <taxon>Kickxellales</taxon>
        <taxon>Kickxellaceae</taxon>
        <taxon>Coemansia</taxon>
    </lineage>
</organism>
<evidence type="ECO:0000313" key="3">
    <source>
        <dbReference type="Proteomes" id="UP001149813"/>
    </source>
</evidence>
<evidence type="ECO:0000313" key="2">
    <source>
        <dbReference type="EMBL" id="KAJ1719853.1"/>
    </source>
</evidence>
<reference evidence="2" key="1">
    <citation type="submission" date="2022-07" db="EMBL/GenBank/DDBJ databases">
        <title>Phylogenomic reconstructions and comparative analyses of Kickxellomycotina fungi.</title>
        <authorList>
            <person name="Reynolds N.K."/>
            <person name="Stajich J.E."/>
            <person name="Barry K."/>
            <person name="Grigoriev I.V."/>
            <person name="Crous P."/>
            <person name="Smith M.E."/>
        </authorList>
    </citation>
    <scope>NUCLEOTIDE SEQUENCE</scope>
    <source>
        <strain evidence="2">NBRC 32514</strain>
    </source>
</reference>
<protein>
    <submittedName>
        <fullName evidence="2">Uncharacterized protein</fullName>
    </submittedName>
</protein>
<sequence>MAFAAGAAVTIPTLTAMGVLGYYAQHPDEQQKQQQPHANSNNNNSQQQQQEQRRPSASFPDREFILDDDPSEFSSFSSAPDTFALHAAGRRRSSTMSSSSFPGPLSGAIKPDHDLLEEPHLQVWRDRYKWGRQYGMNYAHNDR</sequence>
<comment type="caution">
    <text evidence="2">The sequence shown here is derived from an EMBL/GenBank/DDBJ whole genome shotgun (WGS) entry which is preliminary data.</text>
</comment>
<feature type="region of interest" description="Disordered" evidence="1">
    <location>
        <begin position="25"/>
        <end position="112"/>
    </location>
</feature>
<name>A0A9W7XWC3_9FUNG</name>
<keyword evidence="3" id="KW-1185">Reference proteome</keyword>
<dbReference type="Proteomes" id="UP001149813">
    <property type="component" value="Unassembled WGS sequence"/>
</dbReference>
<dbReference type="OrthoDB" id="5548529at2759"/>
<dbReference type="EMBL" id="JANBOJ010000330">
    <property type="protein sequence ID" value="KAJ1719853.1"/>
    <property type="molecule type" value="Genomic_DNA"/>
</dbReference>
<feature type="compositionally biased region" description="Low complexity" evidence="1">
    <location>
        <begin position="32"/>
        <end position="58"/>
    </location>
</feature>
<evidence type="ECO:0000256" key="1">
    <source>
        <dbReference type="SAM" id="MobiDB-lite"/>
    </source>
</evidence>
<proteinExistence type="predicted"/>
<feature type="compositionally biased region" description="Low complexity" evidence="1">
    <location>
        <begin position="72"/>
        <end position="81"/>
    </location>
</feature>
<gene>
    <name evidence="2" type="ORF">LPJ53_005447</name>
</gene>
<accession>A0A9W7XWC3</accession>